<evidence type="ECO:0000313" key="3">
    <source>
        <dbReference type="Proteomes" id="UP000188532"/>
    </source>
</evidence>
<evidence type="ECO:0000313" key="2">
    <source>
        <dbReference type="EMBL" id="OOK74923.1"/>
    </source>
</evidence>
<dbReference type="EMBL" id="MVBN01000004">
    <property type="protein sequence ID" value="OOK74923.1"/>
    <property type="molecule type" value="Genomic_DNA"/>
</dbReference>
<dbReference type="Proteomes" id="UP000188532">
    <property type="component" value="Unassembled WGS sequence"/>
</dbReference>
<gene>
    <name evidence="2" type="ORF">BZL29_4136</name>
</gene>
<proteinExistence type="predicted"/>
<feature type="compositionally biased region" description="Low complexity" evidence="1">
    <location>
        <begin position="44"/>
        <end position="53"/>
    </location>
</feature>
<comment type="caution">
    <text evidence="2">The sequence shown here is derived from an EMBL/GenBank/DDBJ whole genome shotgun (WGS) entry which is preliminary data.</text>
</comment>
<evidence type="ECO:0000256" key="1">
    <source>
        <dbReference type="SAM" id="MobiDB-lite"/>
    </source>
</evidence>
<sequence length="99" mass="10488">MQQDLRVDSGGLQTMATRWGAAAGELNATAAPTGRVCRVKPALSRSTAPTPMSRRSRRRSPPLAICRAAHVVEADTRYVANETDSANMLAAVASPVIRA</sequence>
<protein>
    <submittedName>
        <fullName evidence="2">Uncharacterized protein</fullName>
    </submittedName>
</protein>
<name>A0A1V3X6Q4_MYCKA</name>
<feature type="region of interest" description="Disordered" evidence="1">
    <location>
        <begin position="37"/>
        <end position="61"/>
    </location>
</feature>
<accession>A0A1V3X6Q4</accession>
<organism evidence="2 3">
    <name type="scientific">Mycobacterium kansasii</name>
    <dbReference type="NCBI Taxonomy" id="1768"/>
    <lineage>
        <taxon>Bacteria</taxon>
        <taxon>Bacillati</taxon>
        <taxon>Actinomycetota</taxon>
        <taxon>Actinomycetes</taxon>
        <taxon>Mycobacteriales</taxon>
        <taxon>Mycobacteriaceae</taxon>
        <taxon>Mycobacterium</taxon>
    </lineage>
</organism>
<dbReference type="AlphaFoldDB" id="A0A1V3X6Q4"/>
<reference evidence="2 3" key="1">
    <citation type="submission" date="2017-02" db="EMBL/GenBank/DDBJ databases">
        <title>Complete genome sequences of Mycobacterium kansasii strains isolated from rhesus macaques.</title>
        <authorList>
            <person name="Panda A."/>
            <person name="Nagaraj S."/>
            <person name="Zhao X."/>
            <person name="Tettelin H."/>
            <person name="Detolla L.J."/>
        </authorList>
    </citation>
    <scope>NUCLEOTIDE SEQUENCE [LARGE SCALE GENOMIC DNA]</scope>
    <source>
        <strain evidence="2 3">11-3469</strain>
    </source>
</reference>